<dbReference type="Gene3D" id="1.20.1200.10">
    <property type="entry name" value="Cobalamin adenosyltransferase-like"/>
    <property type="match status" value="1"/>
</dbReference>
<reference evidence="5" key="1">
    <citation type="journal article" date="2020" name="bioRxiv">
        <title>A rank-normalized archaeal taxonomy based on genome phylogeny resolves widespread incomplete and uneven classifications.</title>
        <authorList>
            <person name="Rinke C."/>
            <person name="Chuvochina M."/>
            <person name="Mussig A.J."/>
            <person name="Chaumeil P.-A."/>
            <person name="Waite D.W."/>
            <person name="Whitman W.B."/>
            <person name="Parks D.H."/>
            <person name="Hugenholtz P."/>
        </authorList>
    </citation>
    <scope>NUCLEOTIDE SEQUENCE</scope>
    <source>
        <strain evidence="5">UBA8834</strain>
    </source>
</reference>
<keyword evidence="1 5" id="KW-0808">Transferase</keyword>
<evidence type="ECO:0000256" key="1">
    <source>
        <dbReference type="ARBA" id="ARBA00022679"/>
    </source>
</evidence>
<dbReference type="PANTHER" id="PTHR12213">
    <property type="entry name" value="CORRINOID ADENOSYLTRANSFERASE"/>
    <property type="match status" value="1"/>
</dbReference>
<dbReference type="EMBL" id="DUJN01000003">
    <property type="protein sequence ID" value="HII60817.1"/>
    <property type="molecule type" value="Genomic_DNA"/>
</dbReference>
<dbReference type="PANTHER" id="PTHR12213:SF0">
    <property type="entry name" value="CORRINOID ADENOSYLTRANSFERASE MMAB"/>
    <property type="match status" value="1"/>
</dbReference>
<dbReference type="Pfam" id="PF01923">
    <property type="entry name" value="Cob_adeno_trans"/>
    <property type="match status" value="1"/>
</dbReference>
<accession>A0A832WJ18</accession>
<dbReference type="GO" id="GO:0008817">
    <property type="term" value="F:corrinoid adenosyltransferase activity"/>
    <property type="evidence" value="ECO:0007669"/>
    <property type="project" value="UniProtKB-EC"/>
</dbReference>
<feature type="domain" description="Cobalamin adenosyltransferase-like" evidence="4">
    <location>
        <begin position="3"/>
        <end position="159"/>
    </location>
</feature>
<dbReference type="AlphaFoldDB" id="A0A832WJ18"/>
<protein>
    <submittedName>
        <fullName evidence="5">Cob(I)yrinic acid a,c-diamide adenosyltransferase</fullName>
        <ecNumber evidence="5">2.5.1.17</ecNumber>
    </submittedName>
</protein>
<dbReference type="Proteomes" id="UP000617544">
    <property type="component" value="Unassembled WGS sequence"/>
</dbReference>
<evidence type="ECO:0000313" key="5">
    <source>
        <dbReference type="EMBL" id="HII60817.1"/>
    </source>
</evidence>
<gene>
    <name evidence="5" type="ORF">HA331_03495</name>
</gene>
<dbReference type="SMR" id="A0A832WJ18"/>
<comment type="caution">
    <text evidence="5">The sequence shown here is derived from an EMBL/GenBank/DDBJ whole genome shotgun (WGS) entry which is preliminary data.</text>
</comment>
<evidence type="ECO:0000256" key="2">
    <source>
        <dbReference type="ARBA" id="ARBA00022741"/>
    </source>
</evidence>
<dbReference type="GeneID" id="1442998"/>
<sequence length="172" mass="19463">MRITTKVGDKGSTRLFGGEEVWKDSPIIEANGTLDELTSFIGEAKHYVDEEMKGILEEIQNDIYKIMGEIGSKGKIEGISEERIKWLEGLISRYEEMVNLKSFVLPGGTLESAKLDVCRTIARRAERKVATVLREFGIGKEALVYLNRLSDLLFLLARVIEIEKNKLKEVRS</sequence>
<dbReference type="GO" id="GO:0005524">
    <property type="term" value="F:ATP binding"/>
    <property type="evidence" value="ECO:0007669"/>
    <property type="project" value="UniProtKB-KW"/>
</dbReference>
<dbReference type="InterPro" id="IPR029499">
    <property type="entry name" value="PduO-typ"/>
</dbReference>
<dbReference type="OMA" id="HQACTVV"/>
<name>A0A832WJ18_PYRHR</name>
<dbReference type="NCBIfam" id="TIGR00636">
    <property type="entry name" value="PduO_Nterm"/>
    <property type="match status" value="1"/>
</dbReference>
<dbReference type="InterPro" id="IPR036451">
    <property type="entry name" value="CblAdoTrfase-like_sf"/>
</dbReference>
<dbReference type="InterPro" id="IPR016030">
    <property type="entry name" value="CblAdoTrfase-like"/>
</dbReference>
<proteinExistence type="predicted"/>
<keyword evidence="2" id="KW-0547">Nucleotide-binding</keyword>
<evidence type="ECO:0000313" key="6">
    <source>
        <dbReference type="Proteomes" id="UP000617544"/>
    </source>
</evidence>
<dbReference type="EC" id="2.5.1.17" evidence="5"/>
<dbReference type="RefSeq" id="WP_010884763.1">
    <property type="nucleotide sequence ID" value="NZ_DUJN01000003.1"/>
</dbReference>
<evidence type="ECO:0000259" key="4">
    <source>
        <dbReference type="Pfam" id="PF01923"/>
    </source>
</evidence>
<evidence type="ECO:0000256" key="3">
    <source>
        <dbReference type="ARBA" id="ARBA00022840"/>
    </source>
</evidence>
<organism evidence="5 6">
    <name type="scientific">Pyrococcus horikoshii</name>
    <dbReference type="NCBI Taxonomy" id="53953"/>
    <lineage>
        <taxon>Archaea</taxon>
        <taxon>Methanobacteriati</taxon>
        <taxon>Methanobacteriota</taxon>
        <taxon>Thermococci</taxon>
        <taxon>Thermococcales</taxon>
        <taxon>Thermococcaceae</taxon>
        <taxon>Pyrococcus</taxon>
    </lineage>
</organism>
<dbReference type="SUPFAM" id="SSF89028">
    <property type="entry name" value="Cobalamin adenosyltransferase-like"/>
    <property type="match status" value="1"/>
</dbReference>
<keyword evidence="3" id="KW-0067">ATP-binding</keyword>